<accession>A0ABS0I4V8</accession>
<proteinExistence type="predicted"/>
<evidence type="ECO:0000313" key="1">
    <source>
        <dbReference type="EMBL" id="MBF9221947.1"/>
    </source>
</evidence>
<organism evidence="1 2">
    <name type="scientific">Hymenobacter ruricola</name>
    <dbReference type="NCBI Taxonomy" id="2791023"/>
    <lineage>
        <taxon>Bacteria</taxon>
        <taxon>Pseudomonadati</taxon>
        <taxon>Bacteroidota</taxon>
        <taxon>Cytophagia</taxon>
        <taxon>Cytophagales</taxon>
        <taxon>Hymenobacteraceae</taxon>
        <taxon>Hymenobacter</taxon>
    </lineage>
</organism>
<dbReference type="EMBL" id="JADQDM010000005">
    <property type="protein sequence ID" value="MBF9221947.1"/>
    <property type="molecule type" value="Genomic_DNA"/>
</dbReference>
<dbReference type="Proteomes" id="UP000618931">
    <property type="component" value="Unassembled WGS sequence"/>
</dbReference>
<evidence type="ECO:0000313" key="2">
    <source>
        <dbReference type="Proteomes" id="UP000618931"/>
    </source>
</evidence>
<dbReference type="RefSeq" id="WP_196293393.1">
    <property type="nucleotide sequence ID" value="NZ_JADQDM010000005.1"/>
</dbReference>
<evidence type="ECO:0008006" key="3">
    <source>
        <dbReference type="Google" id="ProtNLM"/>
    </source>
</evidence>
<reference evidence="1 2" key="1">
    <citation type="submission" date="2020-11" db="EMBL/GenBank/DDBJ databases">
        <authorList>
            <person name="Kim M.K."/>
        </authorList>
    </citation>
    <scope>NUCLEOTIDE SEQUENCE [LARGE SCALE GENOMIC DNA]</scope>
    <source>
        <strain evidence="1 2">BT662</strain>
    </source>
</reference>
<gene>
    <name evidence="1" type="ORF">I2H31_12620</name>
</gene>
<keyword evidence="2" id="KW-1185">Reference proteome</keyword>
<sequence>MNDKQRAKLAMFQTTLRVLKDHAADYAGNKALTAAVATFETEVNILDPEHQAQRPESGGLTLVKKKTRQRVAAAAHNIGAALFAFAADPAHEDLALQAAVDYSQRTLERKPDAELVRLGALIHAKGTEHAQALLDLDVAPADLIELRDALTQFKAEQAAPRAARAEGAADTKDLARTYREAQALLRDQIDRQLARYETRQPTLFAAFQSARKPNATAARSAKPA</sequence>
<comment type="caution">
    <text evidence="1">The sequence shown here is derived from an EMBL/GenBank/DDBJ whole genome shotgun (WGS) entry which is preliminary data.</text>
</comment>
<protein>
    <recommendedName>
        <fullName evidence="3">DUF892 family protein</fullName>
    </recommendedName>
</protein>
<name>A0ABS0I4V8_9BACT</name>